<dbReference type="Gene3D" id="2.60.40.760">
    <property type="entry name" value="Expansin, cellulose-binding-like domain"/>
    <property type="match status" value="1"/>
</dbReference>
<dbReference type="AlphaFoldDB" id="A0A445ALA4"/>
<comment type="similarity">
    <text evidence="3">Belongs to the expansin family.</text>
</comment>
<evidence type="ECO:0000259" key="5">
    <source>
        <dbReference type="PROSITE" id="PS50843"/>
    </source>
</evidence>
<reference evidence="6 7" key="1">
    <citation type="submission" date="2019-01" db="EMBL/GenBank/DDBJ databases">
        <title>Sequencing of cultivated peanut Arachis hypogaea provides insights into genome evolution and oil improvement.</title>
        <authorList>
            <person name="Chen X."/>
        </authorList>
    </citation>
    <scope>NUCLEOTIDE SEQUENCE [LARGE SCALE GENOMIC DNA]</scope>
    <source>
        <strain evidence="7">cv. Fuhuasheng</strain>
        <tissue evidence="6">Leaves</tissue>
    </source>
</reference>
<dbReference type="InterPro" id="IPR036908">
    <property type="entry name" value="RlpA-like_sf"/>
</dbReference>
<keyword evidence="2" id="KW-0964">Secreted</keyword>
<dbReference type="SUPFAM" id="SSF49590">
    <property type="entry name" value="PHL pollen allergen"/>
    <property type="match status" value="1"/>
</dbReference>
<comment type="subcellular location">
    <subcellularLocation>
        <location evidence="1">Secreted</location>
    </subcellularLocation>
</comment>
<sequence>MSKSGPKLATVARVKALTEVQTGMVLIFEGTEKLHLILVLLLCVGMTIVIEMAPPSTTCYCINPKFFNPSKVPNDEKPWDQTQATWYGTPDGAGSDSGACSYGKTVESPPISKLTAAVGHYIFRQGYGCGACYEVKCTDNAACSGKPVTVVVSDECPSCSGYHFNLSGAAFASIANPGQQDILRKLGQVNLQYRRVSCSFGRSIAFRMGENSEPNKLEVSMEYVNGDADIHIENGPEQGLEISHVWGATWSVFAGGYAIQPPFNFTLVQRYPDGTKGKTILVPNIFTQDWKIGQVYQSTINF</sequence>
<comment type="caution">
    <text evidence="6">The sequence shown here is derived from an EMBL/GenBank/DDBJ whole genome shotgun (WGS) entry which is preliminary data.</text>
</comment>
<protein>
    <recommendedName>
        <fullName evidence="8">Expansin-like EG45 domain-containing protein</fullName>
    </recommendedName>
</protein>
<evidence type="ECO:0000256" key="1">
    <source>
        <dbReference type="ARBA" id="ARBA00004613"/>
    </source>
</evidence>
<dbReference type="InterPro" id="IPR007118">
    <property type="entry name" value="Expan_Lol_pI"/>
</dbReference>
<dbReference type="EMBL" id="SDMP01000012">
    <property type="protein sequence ID" value="RYR27227.1"/>
    <property type="molecule type" value="Genomic_DNA"/>
</dbReference>
<dbReference type="GO" id="GO:0005576">
    <property type="term" value="C:extracellular region"/>
    <property type="evidence" value="ECO:0007669"/>
    <property type="project" value="UniProtKB-SubCell"/>
</dbReference>
<dbReference type="InterPro" id="IPR005795">
    <property type="entry name" value="LolPI"/>
</dbReference>
<dbReference type="PRINTS" id="PR01225">
    <property type="entry name" value="EXPANSNFAMLY"/>
</dbReference>
<evidence type="ECO:0008006" key="8">
    <source>
        <dbReference type="Google" id="ProtNLM"/>
    </source>
</evidence>
<gene>
    <name evidence="6" type="ORF">Ahy_B02g061575</name>
</gene>
<dbReference type="PROSITE" id="PS50843">
    <property type="entry name" value="EXPANSIN_CBD"/>
    <property type="match status" value="1"/>
</dbReference>
<dbReference type="Proteomes" id="UP000289738">
    <property type="component" value="Chromosome B02"/>
</dbReference>
<dbReference type="PANTHER" id="PTHR31692:SF56">
    <property type="entry name" value="EXPANSIN-B2-RELATED"/>
    <property type="match status" value="1"/>
</dbReference>
<dbReference type="SUPFAM" id="SSF50685">
    <property type="entry name" value="Barwin-like endoglucanases"/>
    <property type="match status" value="1"/>
</dbReference>
<dbReference type="Pfam" id="PF03330">
    <property type="entry name" value="DPBB_1"/>
    <property type="match status" value="1"/>
</dbReference>
<evidence type="ECO:0000259" key="4">
    <source>
        <dbReference type="PROSITE" id="PS50842"/>
    </source>
</evidence>
<evidence type="ECO:0000256" key="3">
    <source>
        <dbReference type="RuleBase" id="RU003460"/>
    </source>
</evidence>
<dbReference type="Gene3D" id="2.40.40.10">
    <property type="entry name" value="RlpA-like domain"/>
    <property type="match status" value="1"/>
</dbReference>
<dbReference type="CDD" id="cd22275">
    <property type="entry name" value="DPBB_EXPB_N"/>
    <property type="match status" value="1"/>
</dbReference>
<proteinExistence type="inferred from homology"/>
<dbReference type="STRING" id="3818.A0A445ALA4"/>
<feature type="domain" description="Expansin-like CBD" evidence="5">
    <location>
        <begin position="215"/>
        <end position="298"/>
    </location>
</feature>
<dbReference type="GO" id="GO:0009653">
    <property type="term" value="P:anatomical structure morphogenesis"/>
    <property type="evidence" value="ECO:0007669"/>
    <property type="project" value="UniProtKB-ARBA"/>
</dbReference>
<dbReference type="InterPro" id="IPR007117">
    <property type="entry name" value="Expansin_CBD"/>
</dbReference>
<dbReference type="InterPro" id="IPR036749">
    <property type="entry name" value="Expansin_CBD_sf"/>
</dbReference>
<dbReference type="InterPro" id="IPR007112">
    <property type="entry name" value="Expansin/allergen_DPBB_dom"/>
</dbReference>
<evidence type="ECO:0000313" key="7">
    <source>
        <dbReference type="Proteomes" id="UP000289738"/>
    </source>
</evidence>
<dbReference type="SMART" id="SM00837">
    <property type="entry name" value="DPBB_1"/>
    <property type="match status" value="1"/>
</dbReference>
<name>A0A445ALA4_ARAHY</name>
<dbReference type="PROSITE" id="PS50842">
    <property type="entry name" value="EXPANSIN_EG45"/>
    <property type="match status" value="1"/>
</dbReference>
<feature type="domain" description="Expansin-like EG45" evidence="4">
    <location>
        <begin position="97"/>
        <end position="203"/>
    </location>
</feature>
<evidence type="ECO:0000256" key="2">
    <source>
        <dbReference type="ARBA" id="ARBA00022525"/>
    </source>
</evidence>
<evidence type="ECO:0000313" key="6">
    <source>
        <dbReference type="EMBL" id="RYR27227.1"/>
    </source>
</evidence>
<dbReference type="Pfam" id="PF01357">
    <property type="entry name" value="Expansin_C"/>
    <property type="match status" value="1"/>
</dbReference>
<dbReference type="PANTHER" id="PTHR31692">
    <property type="entry name" value="EXPANSIN-B3"/>
    <property type="match status" value="1"/>
</dbReference>
<keyword evidence="7" id="KW-1185">Reference proteome</keyword>
<organism evidence="6 7">
    <name type="scientific">Arachis hypogaea</name>
    <name type="common">Peanut</name>
    <dbReference type="NCBI Taxonomy" id="3818"/>
    <lineage>
        <taxon>Eukaryota</taxon>
        <taxon>Viridiplantae</taxon>
        <taxon>Streptophyta</taxon>
        <taxon>Embryophyta</taxon>
        <taxon>Tracheophyta</taxon>
        <taxon>Spermatophyta</taxon>
        <taxon>Magnoliopsida</taxon>
        <taxon>eudicotyledons</taxon>
        <taxon>Gunneridae</taxon>
        <taxon>Pentapetalae</taxon>
        <taxon>rosids</taxon>
        <taxon>fabids</taxon>
        <taxon>Fabales</taxon>
        <taxon>Fabaceae</taxon>
        <taxon>Papilionoideae</taxon>
        <taxon>50 kb inversion clade</taxon>
        <taxon>dalbergioids sensu lato</taxon>
        <taxon>Dalbergieae</taxon>
        <taxon>Pterocarpus clade</taxon>
        <taxon>Arachis</taxon>
    </lineage>
</organism>
<accession>A0A445ALA4</accession>
<dbReference type="InterPro" id="IPR009009">
    <property type="entry name" value="RlpA-like_DPBB"/>
</dbReference>
<dbReference type="PRINTS" id="PR00829">
    <property type="entry name" value="LOLP1ALLERGN"/>
</dbReference>